<dbReference type="AlphaFoldDB" id="A0A174DA15"/>
<dbReference type="RefSeq" id="WP_022381168.1">
    <property type="nucleotide sequence ID" value="NZ_BTHH01000017.1"/>
</dbReference>
<sequence length="150" mass="16465">MRIKKAGILIIAAAITCTTPAVPVMAADTSESVQEIISDNEIDSLVSDPDKVVDIIMYVKNEAAKQDISDDQIRSLIQTAESTAGVSLSEEEENRIIKIVKQIKDSDIDEEQLRSAVTKAYNKLEEMGIGKEEVKGILHKLADFAKSLFE</sequence>
<protein>
    <submittedName>
        <fullName evidence="2">Predicted secreted protein</fullName>
    </submittedName>
</protein>
<accession>A0A174DA15</accession>
<proteinExistence type="predicted"/>
<evidence type="ECO:0000256" key="1">
    <source>
        <dbReference type="SAM" id="SignalP"/>
    </source>
</evidence>
<reference evidence="2 3" key="1">
    <citation type="submission" date="2015-09" db="EMBL/GenBank/DDBJ databases">
        <authorList>
            <consortium name="Pathogen Informatics"/>
        </authorList>
    </citation>
    <scope>NUCLEOTIDE SEQUENCE [LARGE SCALE GENOMIC DNA]</scope>
    <source>
        <strain evidence="2 3">2789STDY5834863</strain>
    </source>
</reference>
<dbReference type="Pfam" id="PF06207">
    <property type="entry name" value="DUF1002"/>
    <property type="match status" value="1"/>
</dbReference>
<gene>
    <name evidence="2" type="ORF">ERS852478_02194</name>
</gene>
<organism evidence="2 3">
    <name type="scientific">Blautia wexlerae</name>
    <dbReference type="NCBI Taxonomy" id="418240"/>
    <lineage>
        <taxon>Bacteria</taxon>
        <taxon>Bacillati</taxon>
        <taxon>Bacillota</taxon>
        <taxon>Clostridia</taxon>
        <taxon>Lachnospirales</taxon>
        <taxon>Lachnospiraceae</taxon>
        <taxon>Blautia</taxon>
    </lineage>
</organism>
<dbReference type="InterPro" id="IPR009343">
    <property type="entry name" value="DUF1002"/>
</dbReference>
<evidence type="ECO:0000313" key="2">
    <source>
        <dbReference type="EMBL" id="CUO22481.1"/>
    </source>
</evidence>
<evidence type="ECO:0000313" key="3">
    <source>
        <dbReference type="Proteomes" id="UP000095431"/>
    </source>
</evidence>
<feature type="chain" id="PRO_5008019867" evidence="1">
    <location>
        <begin position="27"/>
        <end position="150"/>
    </location>
</feature>
<feature type="signal peptide" evidence="1">
    <location>
        <begin position="1"/>
        <end position="26"/>
    </location>
</feature>
<name>A0A174DA15_9FIRM</name>
<dbReference type="EMBL" id="CYZN01000013">
    <property type="protein sequence ID" value="CUO22481.1"/>
    <property type="molecule type" value="Genomic_DNA"/>
</dbReference>
<dbReference type="Proteomes" id="UP000095431">
    <property type="component" value="Unassembled WGS sequence"/>
</dbReference>
<keyword evidence="1" id="KW-0732">Signal</keyword>
<dbReference type="eggNOG" id="ENOG5033RAZ">
    <property type="taxonomic scope" value="Bacteria"/>
</dbReference>